<organism evidence="1 2">
    <name type="scientific">Anaerobacillus alkalidiazotrophicus</name>
    <dbReference type="NCBI Taxonomy" id="472963"/>
    <lineage>
        <taxon>Bacteria</taxon>
        <taxon>Bacillati</taxon>
        <taxon>Bacillota</taxon>
        <taxon>Bacilli</taxon>
        <taxon>Bacillales</taxon>
        <taxon>Bacillaceae</taxon>
        <taxon>Anaerobacillus</taxon>
    </lineage>
</organism>
<protein>
    <submittedName>
        <fullName evidence="1">DUF4829 domain-containing protein</fullName>
    </submittedName>
</protein>
<keyword evidence="2" id="KW-1185">Reference proteome</keyword>
<name>A0A1S2M815_9BACI</name>
<proteinExistence type="predicted"/>
<reference evidence="1 2" key="1">
    <citation type="submission" date="2016-10" db="EMBL/GenBank/DDBJ databases">
        <title>Draft genome sequences of four alkaliphilic bacteria belonging to the Anaerobacillus genus.</title>
        <authorList>
            <person name="Bassil N.M."/>
            <person name="Lloyd J.R."/>
        </authorList>
    </citation>
    <scope>NUCLEOTIDE SEQUENCE [LARGE SCALE GENOMIC DNA]</scope>
    <source>
        <strain evidence="1 2">DSM 22531</strain>
    </source>
</reference>
<comment type="caution">
    <text evidence="1">The sequence shown here is derived from an EMBL/GenBank/DDBJ whole genome shotgun (WGS) entry which is preliminary data.</text>
</comment>
<gene>
    <name evidence="1" type="ORF">BKP45_07960</name>
</gene>
<evidence type="ECO:0000313" key="1">
    <source>
        <dbReference type="EMBL" id="OIJ20726.1"/>
    </source>
</evidence>
<dbReference type="EMBL" id="MLQS01000007">
    <property type="protein sequence ID" value="OIJ20726.1"/>
    <property type="molecule type" value="Genomic_DNA"/>
</dbReference>
<sequence length="148" mass="17058">MKKTIFSLCLIIVFGSIVFYNQFGKTNNVQVSIEESIKFSEEEINEAVVAVKKKIKDFKGCKLTDLWYSENKSNEFIDGYLKYGKGSSNGITEENVIVLLSNFEVNSRGGDGSLEPNSIYSDWNWILVRDNNSDNWRVDNWRVDDWGY</sequence>
<evidence type="ECO:0000313" key="2">
    <source>
        <dbReference type="Proteomes" id="UP000180057"/>
    </source>
</evidence>
<accession>A0A1S2M815</accession>
<dbReference type="AlphaFoldDB" id="A0A1S2M815"/>
<dbReference type="Proteomes" id="UP000180057">
    <property type="component" value="Unassembled WGS sequence"/>
</dbReference>
<dbReference type="RefSeq" id="WP_071389200.1">
    <property type="nucleotide sequence ID" value="NZ_MLQS01000007.1"/>
</dbReference>